<dbReference type="Pfam" id="PF02303">
    <property type="entry name" value="Phage_DNA_bind"/>
    <property type="match status" value="1"/>
</dbReference>
<dbReference type="InterPro" id="IPR003512">
    <property type="entry name" value="Phage_M13_G5P_DNA-bd"/>
</dbReference>
<dbReference type="InterPro" id="IPR012340">
    <property type="entry name" value="NA-bd_OB-fold"/>
</dbReference>
<gene>
    <name evidence="4" type="ORF">EL06_28115</name>
</gene>
<accession>A0A6C8Y5K2</accession>
<dbReference type="AlphaFoldDB" id="A0A6C8Y5K2"/>
<evidence type="ECO:0000256" key="2">
    <source>
        <dbReference type="ARBA" id="ARBA00023125"/>
    </source>
</evidence>
<reference evidence="4" key="1">
    <citation type="submission" date="2018-08" db="EMBL/GenBank/DDBJ databases">
        <authorList>
            <consortium name="GenomeTrakr network: Whole genome sequencing for foodborne pathogen traceback"/>
        </authorList>
    </citation>
    <scope>NUCLEOTIDE SEQUENCE [LARGE SCALE GENOMIC DNA]</scope>
    <source>
        <strain evidence="4">FMA0132</strain>
    </source>
</reference>
<evidence type="ECO:0000313" key="4">
    <source>
        <dbReference type="EMBL" id="MIE73116.1"/>
    </source>
</evidence>
<protein>
    <recommendedName>
        <fullName evidence="3">Single-stranded DNA-binding protein</fullName>
    </recommendedName>
</protein>
<dbReference type="GO" id="GO:0006260">
    <property type="term" value="P:DNA replication"/>
    <property type="evidence" value="ECO:0007669"/>
    <property type="project" value="UniProtKB-KW"/>
</dbReference>
<dbReference type="Gene3D" id="2.40.50.140">
    <property type="entry name" value="Nucleic acid-binding proteins"/>
    <property type="match status" value="1"/>
</dbReference>
<organism evidence="4">
    <name type="scientific">Salmonella diarizonae</name>
    <dbReference type="NCBI Taxonomy" id="59204"/>
    <lineage>
        <taxon>Bacteria</taxon>
        <taxon>Pseudomonadati</taxon>
        <taxon>Pseudomonadota</taxon>
        <taxon>Gammaproteobacteria</taxon>
        <taxon>Enterobacterales</taxon>
        <taxon>Enterobacteriaceae</taxon>
        <taxon>Salmonella</taxon>
    </lineage>
</organism>
<dbReference type="SUPFAM" id="SSF50249">
    <property type="entry name" value="Nucleic acid-binding proteins"/>
    <property type="match status" value="1"/>
</dbReference>
<evidence type="ECO:0000256" key="3">
    <source>
        <dbReference type="ARBA" id="ARBA00030596"/>
    </source>
</evidence>
<dbReference type="Proteomes" id="UP000885362">
    <property type="component" value="Unassembled WGS sequence"/>
</dbReference>
<comment type="caution">
    <text evidence="4">The sequence shown here is derived from an EMBL/GenBank/DDBJ whole genome shotgun (WGS) entry which is preliminary data.</text>
</comment>
<name>A0A6C8Y5K2_SALDZ</name>
<keyword evidence="2 4" id="KW-0238">DNA-binding</keyword>
<sequence length="91" mass="10346">MIQIEIKPSQVTVDERRGTSDKGKDWVMREQKGYIFLGGDYPELIVFPLAEGQPPYEAGLYELTEKCFSVGSYHSLRFSRAFVLRPVTSGK</sequence>
<dbReference type="EMBL" id="RSHK01000070">
    <property type="protein sequence ID" value="MIE73116.1"/>
    <property type="molecule type" value="Genomic_DNA"/>
</dbReference>
<keyword evidence="1" id="KW-0235">DNA replication</keyword>
<evidence type="ECO:0000256" key="1">
    <source>
        <dbReference type="ARBA" id="ARBA00022705"/>
    </source>
</evidence>
<proteinExistence type="predicted"/>
<dbReference type="GO" id="GO:0003697">
    <property type="term" value="F:single-stranded DNA binding"/>
    <property type="evidence" value="ECO:0007669"/>
    <property type="project" value="InterPro"/>
</dbReference>